<proteinExistence type="inferred from homology"/>
<comment type="function">
    <text evidence="5">Zinc chaperone that directly transfers zinc cofactor to target proteins, thereby activating them. Zinc is transferred from the CXCC motif in the GTPase domain to the zinc binding site in target proteins in a process requiring GTP hydrolysis.</text>
</comment>
<dbReference type="AlphaFoldDB" id="A0AAI8KC40"/>
<evidence type="ECO:0000256" key="6">
    <source>
        <dbReference type="ARBA" id="ARBA00049117"/>
    </source>
</evidence>
<comment type="similarity">
    <text evidence="4">Belongs to the SIMIBI class G3E GTPase family. ZNG1 subfamily.</text>
</comment>
<dbReference type="GO" id="GO:0000166">
    <property type="term" value="F:nucleotide binding"/>
    <property type="evidence" value="ECO:0007669"/>
    <property type="project" value="UniProtKB-KW"/>
</dbReference>
<dbReference type="PANTHER" id="PTHR43603">
    <property type="entry name" value="COBW DOMAIN-CONTAINING PROTEIN DDB_G0274527"/>
    <property type="match status" value="1"/>
</dbReference>
<comment type="catalytic activity">
    <reaction evidence="6">
        <text>GTP + H2O = GDP + phosphate + H(+)</text>
        <dbReference type="Rhea" id="RHEA:19669"/>
        <dbReference type="ChEBI" id="CHEBI:15377"/>
        <dbReference type="ChEBI" id="CHEBI:15378"/>
        <dbReference type="ChEBI" id="CHEBI:37565"/>
        <dbReference type="ChEBI" id="CHEBI:43474"/>
        <dbReference type="ChEBI" id="CHEBI:58189"/>
    </reaction>
    <physiologicalReaction direction="left-to-right" evidence="6">
        <dbReference type="Rhea" id="RHEA:19670"/>
    </physiologicalReaction>
</comment>
<organism evidence="8 9">
    <name type="scientific">Pseudomonas parafulva</name>
    <dbReference type="NCBI Taxonomy" id="157782"/>
    <lineage>
        <taxon>Bacteria</taxon>
        <taxon>Pseudomonadati</taxon>
        <taxon>Pseudomonadota</taxon>
        <taxon>Gammaproteobacteria</taxon>
        <taxon>Pseudomonadales</taxon>
        <taxon>Pseudomonadaceae</taxon>
        <taxon>Pseudomonas</taxon>
    </lineage>
</organism>
<dbReference type="Pfam" id="PF02492">
    <property type="entry name" value="cobW"/>
    <property type="match status" value="1"/>
</dbReference>
<evidence type="ECO:0000256" key="5">
    <source>
        <dbReference type="ARBA" id="ARBA00045658"/>
    </source>
</evidence>
<name>A0AAI8KC40_9PSED</name>
<dbReference type="InterPro" id="IPR011629">
    <property type="entry name" value="CobW-like_C"/>
</dbReference>
<dbReference type="Proteomes" id="UP000258127">
    <property type="component" value="Chromosome"/>
</dbReference>
<dbReference type="CDD" id="cd03112">
    <property type="entry name" value="CobW-like"/>
    <property type="match status" value="1"/>
</dbReference>
<protein>
    <submittedName>
        <fullName evidence="8">GTP-binding protein</fullName>
    </submittedName>
</protein>
<keyword evidence="3" id="KW-0143">Chaperone</keyword>
<evidence type="ECO:0000256" key="4">
    <source>
        <dbReference type="ARBA" id="ARBA00034320"/>
    </source>
</evidence>
<dbReference type="InterPro" id="IPR003495">
    <property type="entry name" value="CobW/HypB/UreG_nucleotide-bd"/>
</dbReference>
<keyword evidence="9" id="KW-1185">Reference proteome</keyword>
<dbReference type="Gene3D" id="3.30.1220.10">
    <property type="entry name" value="CobW-like, C-terminal domain"/>
    <property type="match status" value="1"/>
</dbReference>
<dbReference type="GO" id="GO:0016787">
    <property type="term" value="F:hydrolase activity"/>
    <property type="evidence" value="ECO:0007669"/>
    <property type="project" value="UniProtKB-KW"/>
</dbReference>
<evidence type="ECO:0000313" key="8">
    <source>
        <dbReference type="EMBL" id="AXO88898.1"/>
    </source>
</evidence>
<sequence length="398" mass="44833">MNAAANLPTRLPVTVLSGFLGAGKTTVLNHILRNRAGLRVAVIVNDMSEVNIDAEDVERQVSLNRGSDQLVEMSNGCICCTLRADLLEQVSHLARAGRFDYLLIESTGISEPMPVAETFAFLDRDGFSLSELARLDTLVTVVDASSFEQLLGSSMPAGGEPGQRPLGELLIEQVEYANVILVNKLDLLPEAAYPALEAMLQQLNPQARIVPMVRGEIALDRVLGTRLFDLPSLARSPGWMQQMDTLGTPEPESATYGIVSWVYRERAPFHPQRLQALLQRPWRNGRLLRCKGYFWVASRFFEIGLLAQTAGHFQWQHDGRWWRFIDQTQWPVDAYRRQAILDKWDEQVGDCRQEIVFIGQGLDWQLLREELDACLLSEQEILEGPQHWRRLPGAEAFA</sequence>
<dbReference type="SUPFAM" id="SSF90002">
    <property type="entry name" value="Hypothetical protein YjiA, C-terminal domain"/>
    <property type="match status" value="1"/>
</dbReference>
<gene>
    <name evidence="8" type="ORF">DZC75_13155</name>
</gene>
<evidence type="ECO:0000313" key="9">
    <source>
        <dbReference type="Proteomes" id="UP000258127"/>
    </source>
</evidence>
<evidence type="ECO:0000259" key="7">
    <source>
        <dbReference type="SMART" id="SM00833"/>
    </source>
</evidence>
<dbReference type="InterPro" id="IPR051927">
    <property type="entry name" value="Zn_Chap_cDPG_Synth"/>
</dbReference>
<dbReference type="EMBL" id="CP031641">
    <property type="protein sequence ID" value="AXO88898.1"/>
    <property type="molecule type" value="Genomic_DNA"/>
</dbReference>
<dbReference type="SUPFAM" id="SSF52540">
    <property type="entry name" value="P-loop containing nucleoside triphosphate hydrolases"/>
    <property type="match status" value="1"/>
</dbReference>
<dbReference type="InterPro" id="IPR036627">
    <property type="entry name" value="CobW-likC_sf"/>
</dbReference>
<keyword evidence="2" id="KW-0378">Hydrolase</keyword>
<feature type="domain" description="CobW C-terminal" evidence="7">
    <location>
        <begin position="258"/>
        <end position="375"/>
    </location>
</feature>
<evidence type="ECO:0000256" key="2">
    <source>
        <dbReference type="ARBA" id="ARBA00022801"/>
    </source>
</evidence>
<dbReference type="Gene3D" id="3.40.50.300">
    <property type="entry name" value="P-loop containing nucleotide triphosphate hydrolases"/>
    <property type="match status" value="1"/>
</dbReference>
<keyword evidence="1" id="KW-0547">Nucleotide-binding</keyword>
<dbReference type="InterPro" id="IPR027417">
    <property type="entry name" value="P-loop_NTPase"/>
</dbReference>
<dbReference type="SMART" id="SM00833">
    <property type="entry name" value="CobW_C"/>
    <property type="match status" value="1"/>
</dbReference>
<dbReference type="Pfam" id="PF07683">
    <property type="entry name" value="CobW_C"/>
    <property type="match status" value="1"/>
</dbReference>
<dbReference type="PANTHER" id="PTHR43603:SF1">
    <property type="entry name" value="ZINC-REGULATED GTPASE METALLOPROTEIN ACTIVATOR 1"/>
    <property type="match status" value="1"/>
</dbReference>
<dbReference type="RefSeq" id="WP_116888529.1">
    <property type="nucleotide sequence ID" value="NZ_CP031641.1"/>
</dbReference>
<reference evidence="8 9" key="1">
    <citation type="submission" date="2018-08" db="EMBL/GenBank/DDBJ databases">
        <authorList>
            <person name="Lee Y."/>
            <person name="Kakembo D."/>
        </authorList>
    </citation>
    <scope>NUCLEOTIDE SEQUENCE [LARGE SCALE GENOMIC DNA]</scope>
    <source>
        <strain evidence="8 9">JBCS1880</strain>
    </source>
</reference>
<evidence type="ECO:0000256" key="3">
    <source>
        <dbReference type="ARBA" id="ARBA00023186"/>
    </source>
</evidence>
<evidence type="ECO:0000256" key="1">
    <source>
        <dbReference type="ARBA" id="ARBA00022741"/>
    </source>
</evidence>
<accession>A0AAI8KC40</accession>